<keyword evidence="3 6" id="KW-0285">Flavoprotein</keyword>
<dbReference type="Pfam" id="PF00441">
    <property type="entry name" value="Acyl-CoA_dh_1"/>
    <property type="match status" value="1"/>
</dbReference>
<dbReference type="Gene3D" id="2.40.110.10">
    <property type="entry name" value="Butyryl-CoA Dehydrogenase, subunit A, domain 2"/>
    <property type="match status" value="1"/>
</dbReference>
<dbReference type="Pfam" id="PF02770">
    <property type="entry name" value="Acyl-CoA_dh_M"/>
    <property type="match status" value="1"/>
</dbReference>
<evidence type="ECO:0000256" key="5">
    <source>
        <dbReference type="ARBA" id="ARBA00023002"/>
    </source>
</evidence>
<dbReference type="GO" id="GO:0016627">
    <property type="term" value="F:oxidoreductase activity, acting on the CH-CH group of donors"/>
    <property type="evidence" value="ECO:0007669"/>
    <property type="project" value="InterPro"/>
</dbReference>
<dbReference type="PANTHER" id="PTHR43292:SF3">
    <property type="entry name" value="ACYL-COA DEHYDROGENASE FADE29"/>
    <property type="match status" value="1"/>
</dbReference>
<dbReference type="Proteomes" id="UP000443843">
    <property type="component" value="Unassembled WGS sequence"/>
</dbReference>
<dbReference type="Gene3D" id="1.20.140.10">
    <property type="entry name" value="Butyryl-CoA Dehydrogenase, subunit A, domain 3"/>
    <property type="match status" value="1"/>
</dbReference>
<name>A0A844WE96_9RHOB</name>
<dbReference type="SUPFAM" id="SSF56645">
    <property type="entry name" value="Acyl-CoA dehydrogenase NM domain-like"/>
    <property type="match status" value="1"/>
</dbReference>
<protein>
    <recommendedName>
        <fullName evidence="12">Acyl-CoA dehydrogenase</fullName>
    </recommendedName>
</protein>
<evidence type="ECO:0000313" key="10">
    <source>
        <dbReference type="EMBL" id="MWB78210.1"/>
    </source>
</evidence>
<gene>
    <name evidence="10" type="ORF">GLS40_09255</name>
</gene>
<comment type="cofactor">
    <cofactor evidence="1 6">
        <name>FAD</name>
        <dbReference type="ChEBI" id="CHEBI:57692"/>
    </cofactor>
</comment>
<dbReference type="InterPro" id="IPR052161">
    <property type="entry name" value="Mycobact_Acyl-CoA_DH"/>
</dbReference>
<evidence type="ECO:0000256" key="6">
    <source>
        <dbReference type="RuleBase" id="RU362125"/>
    </source>
</evidence>
<dbReference type="EMBL" id="WNXQ01000004">
    <property type="protein sequence ID" value="MWB78210.1"/>
    <property type="molecule type" value="Genomic_DNA"/>
</dbReference>
<evidence type="ECO:0008006" key="12">
    <source>
        <dbReference type="Google" id="ProtNLM"/>
    </source>
</evidence>
<feature type="domain" description="Acyl-CoA oxidase/dehydrogenase middle" evidence="8">
    <location>
        <begin position="127"/>
        <end position="204"/>
    </location>
</feature>
<dbReference type="InterPro" id="IPR036250">
    <property type="entry name" value="AcylCo_DH-like_C"/>
</dbReference>
<dbReference type="GO" id="GO:0005886">
    <property type="term" value="C:plasma membrane"/>
    <property type="evidence" value="ECO:0007669"/>
    <property type="project" value="TreeGrafter"/>
</dbReference>
<proteinExistence type="inferred from homology"/>
<dbReference type="InterPro" id="IPR009075">
    <property type="entry name" value="AcylCo_DH/oxidase_C"/>
</dbReference>
<evidence type="ECO:0000313" key="11">
    <source>
        <dbReference type="Proteomes" id="UP000443843"/>
    </source>
</evidence>
<dbReference type="InterPro" id="IPR037069">
    <property type="entry name" value="AcylCoA_DH/ox_N_sf"/>
</dbReference>
<dbReference type="AlphaFoldDB" id="A0A844WE96"/>
<dbReference type="InterPro" id="IPR046373">
    <property type="entry name" value="Acyl-CoA_Oxase/DH_mid-dom_sf"/>
</dbReference>
<reference evidence="10 11" key="1">
    <citation type="submission" date="2019-11" db="EMBL/GenBank/DDBJ databases">
        <title>Pseudooceanicola pacifica sp. nov., isolated from deep-sea sediment of the Pacific Ocean.</title>
        <authorList>
            <person name="Lyu L."/>
        </authorList>
    </citation>
    <scope>NUCLEOTIDE SEQUENCE [LARGE SCALE GENOMIC DNA]</scope>
    <source>
        <strain evidence="10 11">216_PA32_1</strain>
    </source>
</reference>
<keyword evidence="4 6" id="KW-0274">FAD</keyword>
<dbReference type="InterPro" id="IPR009100">
    <property type="entry name" value="AcylCoA_DH/oxidase_NM_dom_sf"/>
</dbReference>
<dbReference type="SUPFAM" id="SSF47203">
    <property type="entry name" value="Acyl-CoA dehydrogenase C-terminal domain-like"/>
    <property type="match status" value="1"/>
</dbReference>
<evidence type="ECO:0000259" key="9">
    <source>
        <dbReference type="Pfam" id="PF02771"/>
    </source>
</evidence>
<comment type="similarity">
    <text evidence="2 6">Belongs to the acyl-CoA dehydrogenase family.</text>
</comment>
<feature type="domain" description="Acyl-CoA dehydrogenase/oxidase N-terminal" evidence="9">
    <location>
        <begin position="7"/>
        <end position="123"/>
    </location>
</feature>
<dbReference type="InterPro" id="IPR013786">
    <property type="entry name" value="AcylCoA_DH/ox_N"/>
</dbReference>
<evidence type="ECO:0000259" key="7">
    <source>
        <dbReference type="Pfam" id="PF00441"/>
    </source>
</evidence>
<accession>A0A844WE96</accession>
<evidence type="ECO:0000256" key="2">
    <source>
        <dbReference type="ARBA" id="ARBA00009347"/>
    </source>
</evidence>
<dbReference type="RefSeq" id="WP_160382475.1">
    <property type="nucleotide sequence ID" value="NZ_WNXQ01000004.1"/>
</dbReference>
<dbReference type="GO" id="GO:0050660">
    <property type="term" value="F:flavin adenine dinucleotide binding"/>
    <property type="evidence" value="ECO:0007669"/>
    <property type="project" value="InterPro"/>
</dbReference>
<evidence type="ECO:0000256" key="4">
    <source>
        <dbReference type="ARBA" id="ARBA00022827"/>
    </source>
</evidence>
<comment type="caution">
    <text evidence="10">The sequence shown here is derived from an EMBL/GenBank/DDBJ whole genome shotgun (WGS) entry which is preliminary data.</text>
</comment>
<dbReference type="InterPro" id="IPR006091">
    <property type="entry name" value="Acyl-CoA_Oxase/DH_mid-dom"/>
</dbReference>
<feature type="domain" description="Acyl-CoA dehydrogenase/oxidase C-terminal" evidence="7">
    <location>
        <begin position="233"/>
        <end position="393"/>
    </location>
</feature>
<sequence>MDLKLKQEHQDFRMEVREFLRDNLPEDIRDTARRMFHIDPEPMRRWQRILYDKGWAAPGWPVEYGGTGWSAIQRFIFDEEYCALDGPLPLMMGHGVQIIGPVLYTYGTEAQKAQYLPRILKGEDFWAQGFSEPGAGSDLASLRTRAVRDGDDYVIDGHKIWTSMAHHSNMLFLLARTDPEVKPQKGISFFVFPTDTPGVTVRPIISIDRGHSLNESFYDNVRIPADSLIGEEGQGWTYAKFLLGHERFNIAEIARSKQRIRRLWQIARAMPAGEGTLADDAGFRSRMTALEIDMATLEQLGLRVAWEMDSGVQNMQSASILKLRGSRLIQAVTELSVEAMGYAGLAYHPQQDGSQISPPAPEVAQGKMEEMLFLRAATIYGGSSETQLNILANLIYAEV</sequence>
<keyword evidence="5 6" id="KW-0560">Oxidoreductase</keyword>
<keyword evidence="11" id="KW-1185">Reference proteome</keyword>
<dbReference type="Gene3D" id="1.10.540.10">
    <property type="entry name" value="Acyl-CoA dehydrogenase/oxidase, N-terminal domain"/>
    <property type="match status" value="1"/>
</dbReference>
<dbReference type="FunFam" id="2.40.110.10:FF:000002">
    <property type="entry name" value="Acyl-CoA dehydrogenase fadE12"/>
    <property type="match status" value="1"/>
</dbReference>
<organism evidence="10 11">
    <name type="scientific">Pseudooceanicola pacificus</name>
    <dbReference type="NCBI Taxonomy" id="2676438"/>
    <lineage>
        <taxon>Bacteria</taxon>
        <taxon>Pseudomonadati</taxon>
        <taxon>Pseudomonadota</taxon>
        <taxon>Alphaproteobacteria</taxon>
        <taxon>Rhodobacterales</taxon>
        <taxon>Paracoccaceae</taxon>
        <taxon>Pseudooceanicola</taxon>
    </lineage>
</organism>
<dbReference type="PANTHER" id="PTHR43292">
    <property type="entry name" value="ACYL-COA DEHYDROGENASE"/>
    <property type="match status" value="1"/>
</dbReference>
<evidence type="ECO:0000259" key="8">
    <source>
        <dbReference type="Pfam" id="PF02770"/>
    </source>
</evidence>
<dbReference type="Pfam" id="PF02771">
    <property type="entry name" value="Acyl-CoA_dh_N"/>
    <property type="match status" value="1"/>
</dbReference>
<evidence type="ECO:0000256" key="1">
    <source>
        <dbReference type="ARBA" id="ARBA00001974"/>
    </source>
</evidence>
<evidence type="ECO:0000256" key="3">
    <source>
        <dbReference type="ARBA" id="ARBA00022630"/>
    </source>
</evidence>